<reference evidence="4" key="1">
    <citation type="journal article" date="2019" name="Int. J. Syst. Evol. Microbiol.">
        <title>The Global Catalogue of Microorganisms (GCM) 10K type strain sequencing project: providing services to taxonomists for standard genome sequencing and annotation.</title>
        <authorList>
            <consortium name="The Broad Institute Genomics Platform"/>
            <consortium name="The Broad Institute Genome Sequencing Center for Infectious Disease"/>
            <person name="Wu L."/>
            <person name="Ma J."/>
        </authorList>
    </citation>
    <scope>NUCLEOTIDE SEQUENCE [LARGE SCALE GENOMIC DNA]</scope>
    <source>
        <strain evidence="4">CGMCC 1.16060</strain>
    </source>
</reference>
<dbReference type="EMBL" id="BMKP01000004">
    <property type="protein sequence ID" value="GGF12599.1"/>
    <property type="molecule type" value="Genomic_DNA"/>
</dbReference>
<evidence type="ECO:0000313" key="4">
    <source>
        <dbReference type="Proteomes" id="UP000655016"/>
    </source>
</evidence>
<organism evidence="3 4">
    <name type="scientific">Flavobacterium limi</name>
    <dbReference type="NCBI Taxonomy" id="2045105"/>
    <lineage>
        <taxon>Bacteria</taxon>
        <taxon>Pseudomonadati</taxon>
        <taxon>Bacteroidota</taxon>
        <taxon>Flavobacteriia</taxon>
        <taxon>Flavobacteriales</taxon>
        <taxon>Flavobacteriaceae</taxon>
        <taxon>Flavobacterium</taxon>
    </lineage>
</organism>
<proteinExistence type="predicted"/>
<evidence type="ECO:0000313" key="3">
    <source>
        <dbReference type="EMBL" id="GGF12599.1"/>
    </source>
</evidence>
<evidence type="ECO:0000256" key="1">
    <source>
        <dbReference type="ARBA" id="ARBA00022676"/>
    </source>
</evidence>
<gene>
    <name evidence="3" type="ORF">GCM10011518_22280</name>
</gene>
<keyword evidence="1" id="KW-0328">Glycosyltransferase</keyword>
<evidence type="ECO:0000256" key="2">
    <source>
        <dbReference type="ARBA" id="ARBA00022679"/>
    </source>
</evidence>
<accession>A0ABQ1U905</accession>
<dbReference type="InterPro" id="IPR002516">
    <property type="entry name" value="Glyco_trans_11"/>
</dbReference>
<protein>
    <recommendedName>
        <fullName evidence="5">Glycosyl transferase family 11</fullName>
    </recommendedName>
</protein>
<evidence type="ECO:0008006" key="5">
    <source>
        <dbReference type="Google" id="ProtNLM"/>
    </source>
</evidence>
<dbReference type="RefSeq" id="WP_163394409.1">
    <property type="nucleotide sequence ID" value="NZ_BMKP01000004.1"/>
</dbReference>
<keyword evidence="2" id="KW-0808">Transferase</keyword>
<dbReference type="PANTHER" id="PTHR11927:SF9">
    <property type="entry name" value="L-FUCOSYLTRANSFERASE"/>
    <property type="match status" value="1"/>
</dbReference>
<comment type="caution">
    <text evidence="3">The sequence shown here is derived from an EMBL/GenBank/DDBJ whole genome shotgun (WGS) entry which is preliminary data.</text>
</comment>
<dbReference type="Proteomes" id="UP000655016">
    <property type="component" value="Unassembled WGS sequence"/>
</dbReference>
<dbReference type="PANTHER" id="PTHR11927">
    <property type="entry name" value="GALACTOSIDE 2-L-FUCOSYLTRANSFERASE"/>
    <property type="match status" value="1"/>
</dbReference>
<dbReference type="Pfam" id="PF01531">
    <property type="entry name" value="Glyco_transf_11"/>
    <property type="match status" value="1"/>
</dbReference>
<name>A0ABQ1U905_9FLAO</name>
<sequence>MIYVVFCDRLGNNLFQLGAALSLSSEITICVPLENEYQLTLKYKDTFFKGFPILDYIPNGIDIYEEPFYHYSEIPYSAGNDLIIKGYFQSYKYLNRDKVLDQYAVDKSTFEFIQQNYPEILNGGYTSIHVRRGDYLKVLYKHPFCGINYYLKAINLIGKKENFIVVSDDIGWCKNNIKLRNVIYVENTSPIIDLYIQSFCDNNILSNSSFSWWGAYLNNNNNKKVIMPSLWFGYRFKVDVKDLILPSYIVIKNRYSLILFFKSLVQVINEKKIFLKKVNVF</sequence>
<keyword evidence="4" id="KW-1185">Reference proteome</keyword>
<dbReference type="CDD" id="cd11301">
    <property type="entry name" value="Fut1_Fut2_like"/>
    <property type="match status" value="1"/>
</dbReference>